<dbReference type="InterPro" id="IPR028082">
    <property type="entry name" value="Peripla_BP_I"/>
</dbReference>
<protein>
    <submittedName>
        <fullName evidence="6">Sugar ABC transporter periplasmic component</fullName>
    </submittedName>
</protein>
<feature type="chain" id="PRO_5004213312" evidence="4">
    <location>
        <begin position="24"/>
        <end position="175"/>
    </location>
</feature>
<keyword evidence="3 4" id="KW-0732">Signal</keyword>
<feature type="domain" description="Periplasmic binding protein" evidence="5">
    <location>
        <begin position="44"/>
        <end position="146"/>
    </location>
</feature>
<reference evidence="6 7" key="1">
    <citation type="journal article" date="2006" name="Genome Res.">
        <title>Massive genome erosion and functional adaptations provide insights into the symbiotic lifestyle of Sodalis glossinidius in the tsetse host.</title>
        <authorList>
            <person name="Toh H."/>
            <person name="Weiss B.L."/>
            <person name="Perkin S.A.H."/>
            <person name="Yamashita A."/>
            <person name="Oshima K."/>
            <person name="Hattori M."/>
            <person name="Aksoy S."/>
        </authorList>
    </citation>
    <scope>NUCLEOTIDE SEQUENCE [LARGE SCALE GENOMIC DNA]</scope>
    <source>
        <strain evidence="7">morsitans</strain>
    </source>
</reference>
<evidence type="ECO:0000256" key="3">
    <source>
        <dbReference type="ARBA" id="ARBA00022729"/>
    </source>
</evidence>
<dbReference type="KEGG" id="sgl:SG0184"/>
<dbReference type="AlphaFoldDB" id="Q2NWL6"/>
<evidence type="ECO:0000256" key="1">
    <source>
        <dbReference type="ARBA" id="ARBA00004196"/>
    </source>
</evidence>
<evidence type="ECO:0000256" key="4">
    <source>
        <dbReference type="SAM" id="SignalP"/>
    </source>
</evidence>
<dbReference type="GO" id="GO:0055085">
    <property type="term" value="P:transmembrane transport"/>
    <property type="evidence" value="ECO:0007669"/>
    <property type="project" value="UniProtKB-ARBA"/>
</dbReference>
<comment type="similarity">
    <text evidence="2">Belongs to the bacterial solute-binding protein 2 family.</text>
</comment>
<dbReference type="SUPFAM" id="SSF53822">
    <property type="entry name" value="Periplasmic binding protein-like I"/>
    <property type="match status" value="1"/>
</dbReference>
<dbReference type="InterPro" id="IPR025997">
    <property type="entry name" value="SBP_2_dom"/>
</dbReference>
<sequence length="175" mass="19665">MKKSYAVAACLLCTLTLAPAVKAADETPQFRCKPGETYYMNVMNTGVEYWFPVYEMFKQASHQLGCKTVYGGTPAYYVNQQLSSFEQVLAQKLAGIFLHPINPDPFIEPINRAAEMGIPVVTFAADSPNSKRVAYVTSDNFREGKRPWTKWARLCRGKASIPCWRIRVRITTIAA</sequence>
<dbReference type="GO" id="GO:0030246">
    <property type="term" value="F:carbohydrate binding"/>
    <property type="evidence" value="ECO:0007669"/>
    <property type="project" value="UniProtKB-ARBA"/>
</dbReference>
<keyword evidence="7" id="KW-1185">Reference proteome</keyword>
<dbReference type="GO" id="GO:0030313">
    <property type="term" value="C:cell envelope"/>
    <property type="evidence" value="ECO:0007669"/>
    <property type="project" value="UniProtKB-SubCell"/>
</dbReference>
<accession>Q2NWL6</accession>
<evidence type="ECO:0000313" key="6">
    <source>
        <dbReference type="EMBL" id="BAE73459.1"/>
    </source>
</evidence>
<evidence type="ECO:0000259" key="5">
    <source>
        <dbReference type="Pfam" id="PF13407"/>
    </source>
</evidence>
<evidence type="ECO:0000313" key="7">
    <source>
        <dbReference type="Proteomes" id="UP000001932"/>
    </source>
</evidence>
<dbReference type="Proteomes" id="UP000001932">
    <property type="component" value="Chromosome"/>
</dbReference>
<proteinExistence type="inferred from homology"/>
<dbReference type="PANTHER" id="PTHR46847">
    <property type="entry name" value="D-ALLOSE-BINDING PERIPLASMIC PROTEIN-RELATED"/>
    <property type="match status" value="1"/>
</dbReference>
<dbReference type="HOGENOM" id="CLU_1531542_0_0_6"/>
<dbReference type="Pfam" id="PF13407">
    <property type="entry name" value="Peripla_BP_4"/>
    <property type="match status" value="1"/>
</dbReference>
<organism evidence="6 7">
    <name type="scientific">Sodalis glossinidius (strain morsitans)</name>
    <dbReference type="NCBI Taxonomy" id="343509"/>
    <lineage>
        <taxon>Bacteria</taxon>
        <taxon>Pseudomonadati</taxon>
        <taxon>Pseudomonadota</taxon>
        <taxon>Gammaproteobacteria</taxon>
        <taxon>Enterobacterales</taxon>
        <taxon>Bruguierivoracaceae</taxon>
        <taxon>Sodalis</taxon>
    </lineage>
</organism>
<evidence type="ECO:0000256" key="2">
    <source>
        <dbReference type="ARBA" id="ARBA00007639"/>
    </source>
</evidence>
<dbReference type="RefSeq" id="WP_011410048.1">
    <property type="nucleotide sequence ID" value="NC_007712.1"/>
</dbReference>
<feature type="signal peptide" evidence="4">
    <location>
        <begin position="1"/>
        <end position="23"/>
    </location>
</feature>
<name>Q2NWL6_SODGM</name>
<dbReference type="PANTHER" id="PTHR46847:SF1">
    <property type="entry name" value="D-ALLOSE-BINDING PERIPLASMIC PROTEIN-RELATED"/>
    <property type="match status" value="1"/>
</dbReference>
<dbReference type="EMBL" id="AP008232">
    <property type="protein sequence ID" value="BAE73459.1"/>
    <property type="molecule type" value="Genomic_DNA"/>
</dbReference>
<gene>
    <name evidence="6" type="ordered locus">SG0184</name>
</gene>
<dbReference type="eggNOG" id="COG1879">
    <property type="taxonomic scope" value="Bacteria"/>
</dbReference>
<comment type="subcellular location">
    <subcellularLocation>
        <location evidence="1">Cell envelope</location>
    </subcellularLocation>
</comment>
<dbReference type="Gene3D" id="3.40.50.2300">
    <property type="match status" value="2"/>
</dbReference>
<dbReference type="STRING" id="343509.SG0184"/>